<organism evidence="2 3">
    <name type="scientific">Amycolatopsis dendrobii</name>
    <dbReference type="NCBI Taxonomy" id="2760662"/>
    <lineage>
        <taxon>Bacteria</taxon>
        <taxon>Bacillati</taxon>
        <taxon>Actinomycetota</taxon>
        <taxon>Actinomycetes</taxon>
        <taxon>Pseudonocardiales</taxon>
        <taxon>Pseudonocardiaceae</taxon>
        <taxon>Amycolatopsis</taxon>
    </lineage>
</organism>
<feature type="transmembrane region" description="Helical" evidence="1">
    <location>
        <begin position="177"/>
        <end position="196"/>
    </location>
</feature>
<accession>A0A7W3ZDQ1</accession>
<keyword evidence="3" id="KW-1185">Reference proteome</keyword>
<dbReference type="Proteomes" id="UP000526734">
    <property type="component" value="Unassembled WGS sequence"/>
</dbReference>
<gene>
    <name evidence="2" type="ORF">H4281_29285</name>
</gene>
<dbReference type="InterPro" id="IPR000801">
    <property type="entry name" value="Esterase-like"/>
</dbReference>
<reference evidence="2 3" key="1">
    <citation type="submission" date="2020-08" db="EMBL/GenBank/DDBJ databases">
        <title>Amycolatopsis sp. nov. DR6-1 isolated from Dendrobium heterocarpum.</title>
        <authorList>
            <person name="Tedsree N."/>
            <person name="Kuncharoen N."/>
            <person name="Likhitwitayawuid K."/>
            <person name="Tanasupawat S."/>
        </authorList>
    </citation>
    <scope>NUCLEOTIDE SEQUENCE [LARGE SCALE GENOMIC DNA]</scope>
    <source>
        <strain evidence="2 3">DR6-1</strain>
    </source>
</reference>
<evidence type="ECO:0000313" key="2">
    <source>
        <dbReference type="EMBL" id="MBB1157257.1"/>
    </source>
</evidence>
<dbReference type="RefSeq" id="WP_182894121.1">
    <property type="nucleotide sequence ID" value="NZ_JACGZW010000010.1"/>
</dbReference>
<dbReference type="Pfam" id="PF00756">
    <property type="entry name" value="Esterase"/>
    <property type="match status" value="1"/>
</dbReference>
<name>A0A7W3ZDQ1_9PSEU</name>
<comment type="caution">
    <text evidence="2">The sequence shown here is derived from an EMBL/GenBank/DDBJ whole genome shotgun (WGS) entry which is preliminary data.</text>
</comment>
<keyword evidence="2" id="KW-0378">Hydrolase</keyword>
<sequence>MGEGDRVTEETEGRRRVSRRSMLIAGASGLGIAGLAVGSATGVVPFNQAMQRALGVTSSTPVTQLGSMRVERVYSHARGREVDLVFLLPSKKPPAGLPMSLMLHGLHGSARSAAPSGLLKQLGSDVARKAVPSYGFVAVDGGDNYWHQVRPGDDPMAMLLEEVPQWLRARGFGGTDGLPFAVAGVSMGGFGALLYARRRAERRQPPAAVAAIAPALITSWPEMAKRRIFTGMTDWTSLDPLRHQSALQGIPTAIYCGTEDPFITGARRYIAETHPTIGYTAHGKHSDTFFRTTVPSMVGFLGKHLRQKA</sequence>
<dbReference type="EMBL" id="JACGZW010000010">
    <property type="protein sequence ID" value="MBB1157257.1"/>
    <property type="molecule type" value="Genomic_DNA"/>
</dbReference>
<dbReference type="GO" id="GO:0016787">
    <property type="term" value="F:hydrolase activity"/>
    <property type="evidence" value="ECO:0007669"/>
    <property type="project" value="UniProtKB-KW"/>
</dbReference>
<dbReference type="Gene3D" id="3.40.50.1820">
    <property type="entry name" value="alpha/beta hydrolase"/>
    <property type="match status" value="1"/>
</dbReference>
<evidence type="ECO:0000256" key="1">
    <source>
        <dbReference type="SAM" id="Phobius"/>
    </source>
</evidence>
<keyword evidence="1" id="KW-1133">Transmembrane helix</keyword>
<protein>
    <submittedName>
        <fullName evidence="2">Alpha/beta hydrolase</fullName>
    </submittedName>
</protein>
<keyword evidence="1" id="KW-0812">Transmembrane</keyword>
<keyword evidence="1" id="KW-0472">Membrane</keyword>
<evidence type="ECO:0000313" key="3">
    <source>
        <dbReference type="Proteomes" id="UP000526734"/>
    </source>
</evidence>
<dbReference type="InterPro" id="IPR029058">
    <property type="entry name" value="AB_hydrolase_fold"/>
</dbReference>
<feature type="transmembrane region" description="Helical" evidence="1">
    <location>
        <begin position="21"/>
        <end position="44"/>
    </location>
</feature>
<dbReference type="AlphaFoldDB" id="A0A7W3ZDQ1"/>
<dbReference type="SUPFAM" id="SSF53474">
    <property type="entry name" value="alpha/beta-Hydrolases"/>
    <property type="match status" value="1"/>
</dbReference>
<proteinExistence type="predicted"/>